<gene>
    <name evidence="3" type="ORF">COLO4_09512</name>
</gene>
<evidence type="ECO:0000313" key="4">
    <source>
        <dbReference type="Proteomes" id="UP000187203"/>
    </source>
</evidence>
<keyword evidence="4" id="KW-1185">Reference proteome</keyword>
<proteinExistence type="predicted"/>
<accession>A0A1R3KBW5</accession>
<feature type="compositionally biased region" description="Polar residues" evidence="1">
    <location>
        <begin position="53"/>
        <end position="71"/>
    </location>
</feature>
<evidence type="ECO:0000313" key="3">
    <source>
        <dbReference type="EMBL" id="OMP04566.1"/>
    </source>
</evidence>
<comment type="caution">
    <text evidence="3">The sequence shown here is derived from an EMBL/GenBank/DDBJ whole genome shotgun (WGS) entry which is preliminary data.</text>
</comment>
<feature type="region of interest" description="Disordered" evidence="1">
    <location>
        <begin position="36"/>
        <end position="71"/>
    </location>
</feature>
<feature type="signal peptide" evidence="2">
    <location>
        <begin position="1"/>
        <end position="21"/>
    </location>
</feature>
<reference evidence="4" key="1">
    <citation type="submission" date="2013-09" db="EMBL/GenBank/DDBJ databases">
        <title>Corchorus olitorius genome sequencing.</title>
        <authorList>
            <person name="Alam M."/>
            <person name="Haque M.S."/>
            <person name="Islam M.S."/>
            <person name="Emdad E.M."/>
            <person name="Islam M.M."/>
            <person name="Ahmed B."/>
            <person name="Halim A."/>
            <person name="Hossen Q.M.M."/>
            <person name="Hossain M.Z."/>
            <person name="Ahmed R."/>
            <person name="Khan M.M."/>
            <person name="Islam R."/>
            <person name="Rashid M.M."/>
            <person name="Khan S.A."/>
            <person name="Rahman M.S."/>
            <person name="Alam M."/>
            <person name="Yahiya A.S."/>
            <person name="Khan M.S."/>
            <person name="Azam M.S."/>
            <person name="Haque T."/>
            <person name="Lashkar M.Z.H."/>
            <person name="Akhand A.I."/>
            <person name="Morshed G."/>
            <person name="Roy S."/>
            <person name="Uddin K.S."/>
            <person name="Rabeya T."/>
            <person name="Hossain A.S."/>
            <person name="Chowdhury A."/>
            <person name="Snigdha A.R."/>
            <person name="Mortoza M.S."/>
            <person name="Matin S.A."/>
            <person name="Hoque S.M.E."/>
            <person name="Islam M.K."/>
            <person name="Roy D.K."/>
            <person name="Haider R."/>
            <person name="Moosa M.M."/>
            <person name="Elias S.M."/>
            <person name="Hasan A.M."/>
            <person name="Jahan S."/>
            <person name="Shafiuddin M."/>
            <person name="Mahmood N."/>
            <person name="Shommy N.S."/>
        </authorList>
    </citation>
    <scope>NUCLEOTIDE SEQUENCE [LARGE SCALE GENOMIC DNA]</scope>
    <source>
        <strain evidence="4">cv. O-4</strain>
    </source>
</reference>
<name>A0A1R3KBW5_9ROSI</name>
<organism evidence="3 4">
    <name type="scientific">Corchorus olitorius</name>
    <dbReference type="NCBI Taxonomy" id="93759"/>
    <lineage>
        <taxon>Eukaryota</taxon>
        <taxon>Viridiplantae</taxon>
        <taxon>Streptophyta</taxon>
        <taxon>Embryophyta</taxon>
        <taxon>Tracheophyta</taxon>
        <taxon>Spermatophyta</taxon>
        <taxon>Magnoliopsida</taxon>
        <taxon>eudicotyledons</taxon>
        <taxon>Gunneridae</taxon>
        <taxon>Pentapetalae</taxon>
        <taxon>rosids</taxon>
        <taxon>malvids</taxon>
        <taxon>Malvales</taxon>
        <taxon>Malvaceae</taxon>
        <taxon>Grewioideae</taxon>
        <taxon>Apeibeae</taxon>
        <taxon>Corchorus</taxon>
    </lineage>
</organism>
<evidence type="ECO:0000256" key="2">
    <source>
        <dbReference type="SAM" id="SignalP"/>
    </source>
</evidence>
<dbReference type="EMBL" id="AWUE01014242">
    <property type="protein sequence ID" value="OMP04566.1"/>
    <property type="molecule type" value="Genomic_DNA"/>
</dbReference>
<evidence type="ECO:0000256" key="1">
    <source>
        <dbReference type="SAM" id="MobiDB-lite"/>
    </source>
</evidence>
<protein>
    <submittedName>
        <fullName evidence="3">Uncharacterized protein</fullName>
    </submittedName>
</protein>
<dbReference type="Proteomes" id="UP000187203">
    <property type="component" value="Unassembled WGS sequence"/>
</dbReference>
<feature type="chain" id="PRO_5013204119" evidence="2">
    <location>
        <begin position="22"/>
        <end position="151"/>
    </location>
</feature>
<sequence length="151" mass="16352">MGCSSMSKLLIFAIFMALTFSSMEVSLAARLLQQSTNPNPSKSDPVDGAGSLPGSQIPKNPSSTHPLPNNLPTNFHIPQYPYFPRYPYPYFPRYPYRYFPQYPYPAHGPIGAGIPASTLPRGTLGSVNPANPNVAAPNTQGLLNKIAFGLL</sequence>
<dbReference type="AlphaFoldDB" id="A0A1R3KBW5"/>
<keyword evidence="2" id="KW-0732">Signal</keyword>